<organism evidence="1 2">
    <name type="scientific">Vaccinium darrowii</name>
    <dbReference type="NCBI Taxonomy" id="229202"/>
    <lineage>
        <taxon>Eukaryota</taxon>
        <taxon>Viridiplantae</taxon>
        <taxon>Streptophyta</taxon>
        <taxon>Embryophyta</taxon>
        <taxon>Tracheophyta</taxon>
        <taxon>Spermatophyta</taxon>
        <taxon>Magnoliopsida</taxon>
        <taxon>eudicotyledons</taxon>
        <taxon>Gunneridae</taxon>
        <taxon>Pentapetalae</taxon>
        <taxon>asterids</taxon>
        <taxon>Ericales</taxon>
        <taxon>Ericaceae</taxon>
        <taxon>Vaccinioideae</taxon>
        <taxon>Vaccinieae</taxon>
        <taxon>Vaccinium</taxon>
    </lineage>
</organism>
<comment type="caution">
    <text evidence="1">The sequence shown here is derived from an EMBL/GenBank/DDBJ whole genome shotgun (WGS) entry which is preliminary data.</text>
</comment>
<name>A0ACB7ZK78_9ERIC</name>
<keyword evidence="2" id="KW-1185">Reference proteome</keyword>
<evidence type="ECO:0000313" key="2">
    <source>
        <dbReference type="Proteomes" id="UP000828048"/>
    </source>
</evidence>
<protein>
    <submittedName>
        <fullName evidence="1">Uncharacterized protein</fullName>
    </submittedName>
</protein>
<sequence>MNTDYTQHRLLLISPGDDVKSCSLRAVLHENSDTAVEIDCPNRPILVVGCCDGLVCMEIKRRVFLWNPSTWEFMTLPFVEMPYPYYLRSYGFAYDESIDDYKETYGEVLEPEYGDDCMHEIVLEVSNGCLCIVLYCDSNACVEVWIMKEYGIKESWTKLFVIPNLSHPSERILCILKNGEVLLRIQKQLCTFSHLTVHNFSACLRAYPYVEGLVSPHIDADRADRWQATPVLMQVKVKLDV</sequence>
<accession>A0ACB7ZK78</accession>
<gene>
    <name evidence="1" type="ORF">Vadar_017979</name>
</gene>
<dbReference type="EMBL" id="CM037159">
    <property type="protein sequence ID" value="KAH7866277.1"/>
    <property type="molecule type" value="Genomic_DNA"/>
</dbReference>
<proteinExistence type="predicted"/>
<dbReference type="Proteomes" id="UP000828048">
    <property type="component" value="Chromosome 9"/>
</dbReference>
<evidence type="ECO:0000313" key="1">
    <source>
        <dbReference type="EMBL" id="KAH7866277.1"/>
    </source>
</evidence>
<reference evidence="1 2" key="1">
    <citation type="journal article" date="2021" name="Hortic Res">
        <title>High-quality reference genome and annotation aids understanding of berry development for evergreen blueberry (Vaccinium darrowii).</title>
        <authorList>
            <person name="Yu J."/>
            <person name="Hulse-Kemp A.M."/>
            <person name="Babiker E."/>
            <person name="Staton M."/>
        </authorList>
    </citation>
    <scope>NUCLEOTIDE SEQUENCE [LARGE SCALE GENOMIC DNA]</scope>
    <source>
        <strain evidence="2">cv. NJ 8807/NJ 8810</strain>
        <tissue evidence="1">Young leaf</tissue>
    </source>
</reference>